<evidence type="ECO:0000256" key="4">
    <source>
        <dbReference type="ARBA" id="ARBA00022777"/>
    </source>
</evidence>
<dbReference type="PATRIC" id="fig|742823.3.peg.1179"/>
<comment type="subcellular location">
    <subcellularLocation>
        <location evidence="9">Cytoplasm</location>
    </subcellularLocation>
</comment>
<feature type="binding site" evidence="9">
    <location>
        <position position="276"/>
    </location>
    <ligand>
        <name>K(+)</name>
        <dbReference type="ChEBI" id="CHEBI:29103"/>
    </ligand>
</feature>
<feature type="active site" description="Proton acceptor" evidence="9">
    <location>
        <position position="282"/>
    </location>
</feature>
<feature type="binding site" evidence="9">
    <location>
        <begin position="249"/>
        <end position="254"/>
    </location>
    <ligand>
        <name>ATP</name>
        <dbReference type="ChEBI" id="CHEBI:30616"/>
    </ligand>
</feature>
<dbReference type="InterPro" id="IPR002139">
    <property type="entry name" value="Ribo/fructo_kinase"/>
</dbReference>
<keyword evidence="2 9" id="KW-0479">Metal-binding</keyword>
<evidence type="ECO:0000313" key="12">
    <source>
        <dbReference type="Proteomes" id="UP000005835"/>
    </source>
</evidence>
<comment type="function">
    <text evidence="9">Catalyzes the phosphorylation of ribose at O-5 in a reaction requiring ATP and magnesium. The resulting D-ribose-5-phosphate can then be used either for sythesis of nucleotides, histidine, and tryptophan, or as a component of the pentose phosphate pathway.</text>
</comment>
<feature type="binding site" evidence="9">
    <location>
        <position position="317"/>
    </location>
    <ligand>
        <name>K(+)</name>
        <dbReference type="ChEBI" id="CHEBI:29103"/>
    </ligand>
</feature>
<comment type="caution">
    <text evidence="11">The sequence shown here is derived from an EMBL/GenBank/DDBJ whole genome shotgun (WGS) entry which is preliminary data.</text>
</comment>
<comment type="catalytic activity">
    <reaction evidence="9">
        <text>D-ribose + ATP = D-ribose 5-phosphate + ADP + H(+)</text>
        <dbReference type="Rhea" id="RHEA:13697"/>
        <dbReference type="ChEBI" id="CHEBI:15378"/>
        <dbReference type="ChEBI" id="CHEBI:30616"/>
        <dbReference type="ChEBI" id="CHEBI:47013"/>
        <dbReference type="ChEBI" id="CHEBI:78346"/>
        <dbReference type="ChEBI" id="CHEBI:456216"/>
        <dbReference type="EC" id="2.7.1.15"/>
    </reaction>
</comment>
<comment type="similarity">
    <text evidence="9">Belongs to the carbohydrate kinase PfkB family. Ribokinase subfamily.</text>
</comment>
<keyword evidence="5 9" id="KW-0067">ATP-binding</keyword>
<evidence type="ECO:0000256" key="3">
    <source>
        <dbReference type="ARBA" id="ARBA00022741"/>
    </source>
</evidence>
<dbReference type="CDD" id="cd01174">
    <property type="entry name" value="ribokinase"/>
    <property type="match status" value="1"/>
</dbReference>
<dbReference type="GO" id="GO:0046872">
    <property type="term" value="F:metal ion binding"/>
    <property type="evidence" value="ECO:0007669"/>
    <property type="project" value="UniProtKB-KW"/>
</dbReference>
<evidence type="ECO:0000256" key="1">
    <source>
        <dbReference type="ARBA" id="ARBA00022679"/>
    </source>
</evidence>
<keyword evidence="6 9" id="KW-0460">Magnesium</keyword>
<comment type="caution">
    <text evidence="9">Lacks conserved residue(s) required for the propagation of feature annotation.</text>
</comment>
<gene>
    <name evidence="9" type="primary">rbsK</name>
    <name evidence="11" type="ORF">HMPREF9465_01186</name>
</gene>
<evidence type="ECO:0000256" key="7">
    <source>
        <dbReference type="ARBA" id="ARBA00022958"/>
    </source>
</evidence>
<feature type="binding site" evidence="9">
    <location>
        <begin position="71"/>
        <end position="75"/>
    </location>
    <ligand>
        <name>substrate</name>
    </ligand>
</feature>
<dbReference type="EC" id="2.7.1.15" evidence="9"/>
<dbReference type="Gene3D" id="3.40.1190.20">
    <property type="match status" value="1"/>
</dbReference>
<evidence type="ECO:0000256" key="9">
    <source>
        <dbReference type="HAMAP-Rule" id="MF_01987"/>
    </source>
</evidence>
<feature type="binding site" evidence="9">
    <location>
        <position position="213"/>
    </location>
    <ligand>
        <name>ATP</name>
        <dbReference type="ChEBI" id="CHEBI:30616"/>
    </ligand>
</feature>
<keyword evidence="1 9" id="KW-0808">Transferase</keyword>
<dbReference type="Proteomes" id="UP000005835">
    <property type="component" value="Unassembled WGS sequence"/>
</dbReference>
<dbReference type="STRING" id="742823.HMPREF9465_01186"/>
<organism evidence="11 12">
    <name type="scientific">Sutterella wadsworthensis 2_1_59BFAA</name>
    <dbReference type="NCBI Taxonomy" id="742823"/>
    <lineage>
        <taxon>Bacteria</taxon>
        <taxon>Pseudomonadati</taxon>
        <taxon>Pseudomonadota</taxon>
        <taxon>Betaproteobacteria</taxon>
        <taxon>Burkholderiales</taxon>
        <taxon>Sutterellaceae</taxon>
        <taxon>Sutterella</taxon>
    </lineage>
</organism>
<evidence type="ECO:0000256" key="2">
    <source>
        <dbReference type="ARBA" id="ARBA00022723"/>
    </source>
</evidence>
<dbReference type="UniPathway" id="UPA00916">
    <property type="reaction ID" value="UER00889"/>
</dbReference>
<dbReference type="Pfam" id="PF00294">
    <property type="entry name" value="PfkB"/>
    <property type="match status" value="1"/>
</dbReference>
<dbReference type="HOGENOM" id="CLU_027634_2_1_4"/>
<dbReference type="GO" id="GO:0005524">
    <property type="term" value="F:ATP binding"/>
    <property type="evidence" value="ECO:0007669"/>
    <property type="project" value="UniProtKB-UniRule"/>
</dbReference>
<feature type="binding site" evidence="9">
    <location>
        <position position="278"/>
    </location>
    <ligand>
        <name>K(+)</name>
        <dbReference type="ChEBI" id="CHEBI:29103"/>
    </ligand>
</feature>
<reference evidence="11 12" key="1">
    <citation type="submission" date="2012-05" db="EMBL/GenBank/DDBJ databases">
        <title>The Genome Sequence of Sutterella wadsworthensis 2_1_59BFAA.</title>
        <authorList>
            <consortium name="The Broad Institute Genome Sequencing Platform"/>
            <person name="Earl A."/>
            <person name="Ward D."/>
            <person name="Feldgarden M."/>
            <person name="Gevers D."/>
            <person name="Daigneault M."/>
            <person name="Strauss J."/>
            <person name="Allen-Vercoe E."/>
            <person name="Walker B."/>
            <person name="Young S.K."/>
            <person name="Zeng Q."/>
            <person name="Gargeya S."/>
            <person name="Fitzgerald M."/>
            <person name="Haas B."/>
            <person name="Abouelleil A."/>
            <person name="Alvarado L."/>
            <person name="Arachchi H.M."/>
            <person name="Berlin A.M."/>
            <person name="Chapman S.B."/>
            <person name="Goldberg J."/>
            <person name="Griggs A."/>
            <person name="Gujja S."/>
            <person name="Hansen M."/>
            <person name="Howarth C."/>
            <person name="Imamovic A."/>
            <person name="Larimer J."/>
            <person name="McCowen C."/>
            <person name="Montmayeur A."/>
            <person name="Murphy C."/>
            <person name="Neiman D."/>
            <person name="Pearson M."/>
            <person name="Priest M."/>
            <person name="Roberts A."/>
            <person name="Saif S."/>
            <person name="Shea T."/>
            <person name="Sisk P."/>
            <person name="Sykes S."/>
            <person name="Wortman J."/>
            <person name="Nusbaum C."/>
            <person name="Birren B."/>
        </authorList>
    </citation>
    <scope>NUCLEOTIDE SEQUENCE [LARGE SCALE GENOMIC DNA]</scope>
    <source>
        <strain evidence="11 12">2_1_59BFAA</strain>
    </source>
</reference>
<comment type="cofactor">
    <cofactor evidence="9">
        <name>Mg(2+)</name>
        <dbReference type="ChEBI" id="CHEBI:18420"/>
    </cofactor>
    <text evidence="9">Requires a divalent cation, most likely magnesium in vivo, as an electrophilic catalyst to aid phosphoryl group transfer. It is the chelate of the metal and the nucleotide that is the actual substrate.</text>
</comment>
<feature type="binding site" evidence="9">
    <location>
        <position position="282"/>
    </location>
    <ligand>
        <name>substrate</name>
    </ligand>
</feature>
<feature type="binding site" evidence="9">
    <location>
        <position position="312"/>
    </location>
    <ligand>
        <name>K(+)</name>
        <dbReference type="ChEBI" id="CHEBI:29103"/>
    </ligand>
</feature>
<comment type="subunit">
    <text evidence="9">Homodimer.</text>
</comment>
<comment type="activity regulation">
    <text evidence="9">Activated by a monovalent cation that binds near, but not in, the active site. The most likely occupant of the site in vivo is potassium. Ion binding induces a conformational change that may alter substrate affinity.</text>
</comment>
<keyword evidence="4 9" id="KW-0418">Kinase</keyword>
<feature type="binding site" evidence="9">
    <location>
        <position position="170"/>
    </location>
    <ligand>
        <name>substrate</name>
    </ligand>
</feature>
<dbReference type="AlphaFoldDB" id="K1JLJ6"/>
<dbReference type="InterPro" id="IPR011611">
    <property type="entry name" value="PfkB_dom"/>
</dbReference>
<evidence type="ECO:0000256" key="5">
    <source>
        <dbReference type="ARBA" id="ARBA00022840"/>
    </source>
</evidence>
<name>K1JLJ6_9BURK</name>
<dbReference type="InterPro" id="IPR011877">
    <property type="entry name" value="Ribokinase"/>
</dbReference>
<keyword evidence="9" id="KW-0963">Cytoplasm</keyword>
<dbReference type="GO" id="GO:0019303">
    <property type="term" value="P:D-ribose catabolic process"/>
    <property type="evidence" value="ECO:0007669"/>
    <property type="project" value="UniProtKB-UniRule"/>
</dbReference>
<dbReference type="InterPro" id="IPR029056">
    <property type="entry name" value="Ribokinase-like"/>
</dbReference>
<proteinExistence type="inferred from homology"/>
<dbReference type="EMBL" id="ADMG01000031">
    <property type="protein sequence ID" value="EKB31081.1"/>
    <property type="molecule type" value="Genomic_DNA"/>
</dbReference>
<keyword evidence="3 9" id="KW-0547">Nucleotide-binding</keyword>
<protein>
    <recommendedName>
        <fullName evidence="9">Ribokinase</fullName>
        <shortName evidence="9">RK</shortName>
        <ecNumber evidence="9">2.7.1.15</ecNumber>
    </recommendedName>
</protein>
<feature type="domain" description="Carbohydrate kinase PfkB" evidence="10">
    <location>
        <begin position="37"/>
        <end position="323"/>
    </location>
</feature>
<keyword evidence="7 9" id="KW-0630">Potassium</keyword>
<feature type="binding site" evidence="9">
    <location>
        <position position="315"/>
    </location>
    <ligand>
        <name>K(+)</name>
        <dbReference type="ChEBI" id="CHEBI:29103"/>
    </ligand>
</feature>
<evidence type="ECO:0000256" key="6">
    <source>
        <dbReference type="ARBA" id="ARBA00022842"/>
    </source>
</evidence>
<dbReference type="eggNOG" id="COG0524">
    <property type="taxonomic scope" value="Bacteria"/>
</dbReference>
<dbReference type="GO" id="GO:0005737">
    <property type="term" value="C:cytoplasm"/>
    <property type="evidence" value="ECO:0007669"/>
    <property type="project" value="UniProtKB-SubCell"/>
</dbReference>
<dbReference type="SUPFAM" id="SSF53613">
    <property type="entry name" value="Ribokinase-like"/>
    <property type="match status" value="1"/>
</dbReference>
<feature type="binding site" evidence="9">
    <location>
        <position position="321"/>
    </location>
    <ligand>
        <name>K(+)</name>
        <dbReference type="ChEBI" id="CHEBI:29103"/>
    </ligand>
</feature>
<evidence type="ECO:0000313" key="11">
    <source>
        <dbReference type="EMBL" id="EKB31081.1"/>
    </source>
</evidence>
<feature type="binding site" evidence="9">
    <location>
        <begin position="43"/>
        <end position="45"/>
    </location>
    <ligand>
        <name>substrate</name>
    </ligand>
</feature>
<sequence>MRGLWSKMRVTEAPAPASAGGGSRSNTLLTTSNMAVLNIGSLNLDYVYRVDHFVRPGETLAASHRAVHAGGKGLNQSVALARAGATVLHAGCVGADGGMLLEVLKGEGVDVSMLAVHESEASGHTFIQVTEDGENGILYYPGTNGRVTVESMLLALDACEKDDIVMLQNELPDTAGLIEAALERGLRTVLNPSPFDASLLKAPLERLYALIVNETEARGFLADEAEGVEAAGLMALLERRYPDVNLILTLGSRGACGRVPGAEPFFVPAVKMKAVDTTGAGDTFAGYAVAALAAGEDLRTAMNRAAKASAISVTREGAATSIPRRSEVEALAV</sequence>
<dbReference type="HAMAP" id="MF_01987">
    <property type="entry name" value="Ribokinase"/>
    <property type="match status" value="1"/>
</dbReference>
<dbReference type="GO" id="GO:0004747">
    <property type="term" value="F:ribokinase activity"/>
    <property type="evidence" value="ECO:0007669"/>
    <property type="project" value="UniProtKB-UniRule"/>
</dbReference>
<keyword evidence="12" id="KW-1185">Reference proteome</keyword>
<dbReference type="PANTHER" id="PTHR10584:SF166">
    <property type="entry name" value="RIBOKINASE"/>
    <property type="match status" value="1"/>
</dbReference>
<evidence type="ECO:0000256" key="8">
    <source>
        <dbReference type="ARBA" id="ARBA00023277"/>
    </source>
</evidence>
<comment type="pathway">
    <text evidence="9">Carbohydrate metabolism; D-ribose degradation; D-ribose 5-phosphate from beta-D-ribopyranose: step 2/2.</text>
</comment>
<feature type="binding site" evidence="9">
    <location>
        <begin position="281"/>
        <end position="282"/>
    </location>
    <ligand>
        <name>ATP</name>
        <dbReference type="ChEBI" id="CHEBI:30616"/>
    </ligand>
</feature>
<dbReference type="PRINTS" id="PR00990">
    <property type="entry name" value="RIBOKINASE"/>
</dbReference>
<dbReference type="PANTHER" id="PTHR10584">
    <property type="entry name" value="SUGAR KINASE"/>
    <property type="match status" value="1"/>
</dbReference>
<keyword evidence="8 9" id="KW-0119">Carbohydrate metabolism</keyword>
<evidence type="ECO:0000259" key="10">
    <source>
        <dbReference type="Pfam" id="PF00294"/>
    </source>
</evidence>
<accession>K1JLJ6</accession>